<keyword evidence="3" id="KW-1185">Reference proteome</keyword>
<dbReference type="InterPro" id="IPR041698">
    <property type="entry name" value="Methyltransf_25"/>
</dbReference>
<organism evidence="2 3">
    <name type="scientific">Haloactinopolyspora alba</name>
    <dbReference type="NCBI Taxonomy" id="648780"/>
    <lineage>
        <taxon>Bacteria</taxon>
        <taxon>Bacillati</taxon>
        <taxon>Actinomycetota</taxon>
        <taxon>Actinomycetes</taxon>
        <taxon>Jiangellales</taxon>
        <taxon>Jiangellaceae</taxon>
        <taxon>Haloactinopolyspora</taxon>
    </lineage>
</organism>
<keyword evidence="2" id="KW-0808">Transferase</keyword>
<protein>
    <submittedName>
        <fullName evidence="2">Ubiquinone/menaquinone biosynthesis C-methylase UbiE</fullName>
    </submittedName>
</protein>
<keyword evidence="2" id="KW-0489">Methyltransferase</keyword>
<dbReference type="AlphaFoldDB" id="A0A2P8E5Q7"/>
<dbReference type="SUPFAM" id="SSF53335">
    <property type="entry name" value="S-adenosyl-L-methionine-dependent methyltransferases"/>
    <property type="match status" value="1"/>
</dbReference>
<dbReference type="InterPro" id="IPR029063">
    <property type="entry name" value="SAM-dependent_MTases_sf"/>
</dbReference>
<sequence length="279" mass="29276">MTTTTPTPEQVRAAWDALAPGFDEHVTPQNEQLGAELVGRVDVRSGTRFLDVAAGSGALALAAARRGADVLATDVAPAMIERLRDRASAAGLTNVRAQVMDGESLDLDDDSFDVTGSQNGVSLFPGLDAGLAEMVRVTRPGGRVLVAAIGAPQRAEFFTYFIGAVRAAAPEAPVPPSDPPPLPFQLADPEVFRHRLVDAGLVDVTVQPATWELRFESAAGFWAMVTSSNPLGAQVAAALTSEQRDEALRVVDGMLRERSGGEPAALLRAEVNVGIGATR</sequence>
<dbReference type="GO" id="GO:0032259">
    <property type="term" value="P:methylation"/>
    <property type="evidence" value="ECO:0007669"/>
    <property type="project" value="UniProtKB-KW"/>
</dbReference>
<evidence type="ECO:0000313" key="2">
    <source>
        <dbReference type="EMBL" id="PSL04799.1"/>
    </source>
</evidence>
<feature type="domain" description="Methyltransferase" evidence="1">
    <location>
        <begin position="50"/>
        <end position="142"/>
    </location>
</feature>
<accession>A0A2P8E5Q7</accession>
<evidence type="ECO:0000313" key="3">
    <source>
        <dbReference type="Proteomes" id="UP000243528"/>
    </source>
</evidence>
<comment type="caution">
    <text evidence="2">The sequence shown here is derived from an EMBL/GenBank/DDBJ whole genome shotgun (WGS) entry which is preliminary data.</text>
</comment>
<dbReference type="EMBL" id="PYGE01000005">
    <property type="protein sequence ID" value="PSL04799.1"/>
    <property type="molecule type" value="Genomic_DNA"/>
</dbReference>
<reference evidence="2 3" key="1">
    <citation type="submission" date="2018-03" db="EMBL/GenBank/DDBJ databases">
        <title>Genomic Encyclopedia of Archaeal and Bacterial Type Strains, Phase II (KMG-II): from individual species to whole genera.</title>
        <authorList>
            <person name="Goeker M."/>
        </authorList>
    </citation>
    <scope>NUCLEOTIDE SEQUENCE [LARGE SCALE GENOMIC DNA]</scope>
    <source>
        <strain evidence="2 3">DSM 45211</strain>
    </source>
</reference>
<dbReference type="RefSeq" id="WP_106537037.1">
    <property type="nucleotide sequence ID" value="NZ_PYGE01000005.1"/>
</dbReference>
<dbReference type="PANTHER" id="PTHR43591">
    <property type="entry name" value="METHYLTRANSFERASE"/>
    <property type="match status" value="1"/>
</dbReference>
<dbReference type="Pfam" id="PF13649">
    <property type="entry name" value="Methyltransf_25"/>
    <property type="match status" value="1"/>
</dbReference>
<gene>
    <name evidence="2" type="ORF">CLV30_105266</name>
</gene>
<dbReference type="Gene3D" id="3.40.50.150">
    <property type="entry name" value="Vaccinia Virus protein VP39"/>
    <property type="match status" value="1"/>
</dbReference>
<dbReference type="Proteomes" id="UP000243528">
    <property type="component" value="Unassembled WGS sequence"/>
</dbReference>
<keyword evidence="2" id="KW-0830">Ubiquinone</keyword>
<name>A0A2P8E5Q7_9ACTN</name>
<dbReference type="GO" id="GO:0008168">
    <property type="term" value="F:methyltransferase activity"/>
    <property type="evidence" value="ECO:0007669"/>
    <property type="project" value="UniProtKB-KW"/>
</dbReference>
<evidence type="ECO:0000259" key="1">
    <source>
        <dbReference type="Pfam" id="PF13649"/>
    </source>
</evidence>
<dbReference type="OrthoDB" id="9777638at2"/>
<proteinExistence type="predicted"/>
<dbReference type="PANTHER" id="PTHR43591:SF24">
    <property type="entry name" value="2-METHOXY-6-POLYPRENYL-1,4-BENZOQUINOL METHYLASE, MITOCHONDRIAL"/>
    <property type="match status" value="1"/>
</dbReference>